<gene>
    <name evidence="3" type="ORF">H0264_19515</name>
</gene>
<evidence type="ECO:0000256" key="1">
    <source>
        <dbReference type="SAM" id="MobiDB-lite"/>
    </source>
</evidence>
<keyword evidence="2" id="KW-0472">Membrane</keyword>
<feature type="compositionally biased region" description="Basic and acidic residues" evidence="1">
    <location>
        <begin position="15"/>
        <end position="41"/>
    </location>
</feature>
<keyword evidence="2" id="KW-1133">Transmembrane helix</keyword>
<evidence type="ECO:0000313" key="4">
    <source>
        <dbReference type="Proteomes" id="UP000515512"/>
    </source>
</evidence>
<feature type="transmembrane region" description="Helical" evidence="2">
    <location>
        <begin position="48"/>
        <end position="67"/>
    </location>
</feature>
<dbReference type="Proteomes" id="UP000515512">
    <property type="component" value="Chromosome"/>
</dbReference>
<dbReference type="EMBL" id="CP059399">
    <property type="protein sequence ID" value="QLY27662.1"/>
    <property type="molecule type" value="Genomic_DNA"/>
</dbReference>
<evidence type="ECO:0000313" key="3">
    <source>
        <dbReference type="EMBL" id="QLY27662.1"/>
    </source>
</evidence>
<keyword evidence="2" id="KW-0812">Transmembrane</keyword>
<dbReference type="KEGG" id="nhu:H0264_19515"/>
<proteinExistence type="predicted"/>
<organism evidence="3 4">
    <name type="scientific">Nocardia huaxiensis</name>
    <dbReference type="NCBI Taxonomy" id="2755382"/>
    <lineage>
        <taxon>Bacteria</taxon>
        <taxon>Bacillati</taxon>
        <taxon>Actinomycetota</taxon>
        <taxon>Actinomycetes</taxon>
        <taxon>Mycobacteriales</taxon>
        <taxon>Nocardiaceae</taxon>
        <taxon>Nocardia</taxon>
    </lineage>
</organism>
<feature type="region of interest" description="Disordered" evidence="1">
    <location>
        <begin position="1"/>
        <end position="41"/>
    </location>
</feature>
<sequence length="110" mass="11677">MAAARHESSGTPVHSNRDGSPDYRPDSTRTTRPHAGESLEDTRNWPGLVLAGIGIIMVALTLTAAGYGFEGWAVLGAIVSVLCLGIGAALMVIEHRRIKALEGEESHDRS</sequence>
<name>A0A7D6V7P5_9NOCA</name>
<protein>
    <recommendedName>
        <fullName evidence="5">UsfY protein</fullName>
    </recommendedName>
</protein>
<evidence type="ECO:0000256" key="2">
    <source>
        <dbReference type="SAM" id="Phobius"/>
    </source>
</evidence>
<reference evidence="3 4" key="1">
    <citation type="submission" date="2020-07" db="EMBL/GenBank/DDBJ databases">
        <authorList>
            <person name="Zhuang K."/>
            <person name="Ran Y."/>
        </authorList>
    </citation>
    <scope>NUCLEOTIDE SEQUENCE [LARGE SCALE GENOMIC DNA]</scope>
    <source>
        <strain evidence="3 4">WCH-YHL-001</strain>
    </source>
</reference>
<dbReference type="AlphaFoldDB" id="A0A7D6V7P5"/>
<accession>A0A7D6V7P5</accession>
<feature type="transmembrane region" description="Helical" evidence="2">
    <location>
        <begin position="73"/>
        <end position="93"/>
    </location>
</feature>
<evidence type="ECO:0008006" key="5">
    <source>
        <dbReference type="Google" id="ProtNLM"/>
    </source>
</evidence>
<keyword evidence="4" id="KW-1185">Reference proteome</keyword>